<dbReference type="AlphaFoldDB" id="A0A126UXA3"/>
<dbReference type="EMBL" id="CP014327">
    <property type="protein sequence ID" value="AML50256.1"/>
    <property type="molecule type" value="Genomic_DNA"/>
</dbReference>
<feature type="region of interest" description="Disordered" evidence="1">
    <location>
        <begin position="1"/>
        <end position="27"/>
    </location>
</feature>
<evidence type="ECO:0008006" key="5">
    <source>
        <dbReference type="Google" id="ProtNLM"/>
    </source>
</evidence>
<reference evidence="3 4" key="1">
    <citation type="submission" date="2016-02" db="EMBL/GenBank/DDBJ databases">
        <title>Complete genome sequence of Halocynthiibacter arcticus PAMC 20958t from arctic marine sediment.</title>
        <authorList>
            <person name="Lee Y.M."/>
            <person name="Baek K."/>
            <person name="Lee H.K."/>
            <person name="Shin S.C."/>
        </authorList>
    </citation>
    <scope>NUCLEOTIDE SEQUENCE [LARGE SCALE GENOMIC DNA]</scope>
    <source>
        <strain evidence="3">PAMC 20958</strain>
    </source>
</reference>
<evidence type="ECO:0000256" key="2">
    <source>
        <dbReference type="SAM" id="Phobius"/>
    </source>
</evidence>
<keyword evidence="2" id="KW-1133">Transmembrane helix</keyword>
<evidence type="ECO:0000313" key="3">
    <source>
        <dbReference type="EMBL" id="AML50256.1"/>
    </source>
</evidence>
<evidence type="ECO:0000256" key="1">
    <source>
        <dbReference type="SAM" id="MobiDB-lite"/>
    </source>
</evidence>
<feature type="transmembrane region" description="Helical" evidence="2">
    <location>
        <begin position="34"/>
        <end position="52"/>
    </location>
</feature>
<keyword evidence="4" id="KW-1185">Reference proteome</keyword>
<dbReference type="RefSeq" id="WP_039002733.1">
    <property type="nucleotide sequence ID" value="NZ_CP014327.1"/>
</dbReference>
<dbReference type="InterPro" id="IPR018770">
    <property type="entry name" value="ChloroindolylP_hydrolase"/>
</dbReference>
<dbReference type="OrthoDB" id="7375296at2"/>
<dbReference type="Pfam" id="PF10112">
    <property type="entry name" value="Halogen_Hydrol"/>
    <property type="match status" value="1"/>
</dbReference>
<evidence type="ECO:0000313" key="4">
    <source>
        <dbReference type="Proteomes" id="UP000070371"/>
    </source>
</evidence>
<proteinExistence type="predicted"/>
<keyword evidence="2" id="KW-0472">Membrane</keyword>
<gene>
    <name evidence="3" type="ORF">RC74_02320</name>
</gene>
<dbReference type="KEGG" id="hat:RC74_02320"/>
<feature type="transmembrane region" description="Helical" evidence="2">
    <location>
        <begin position="58"/>
        <end position="75"/>
    </location>
</feature>
<feature type="transmembrane region" description="Helical" evidence="2">
    <location>
        <begin position="96"/>
        <end position="115"/>
    </location>
</feature>
<feature type="compositionally biased region" description="Polar residues" evidence="1">
    <location>
        <begin position="9"/>
        <end position="21"/>
    </location>
</feature>
<sequence>MAQRYGGQFSPQGSSSKTDTPNPFRGKKPAPARARINLLFAAPVPLAIAAFFRSPTEMATSLLAVAMLLGAAWLTREGVAAQEAYDARSVARRPAFPRKLFAAISMGAGLSVAGFAGGSAFLAVIIFGVLGFILHIASFGLDPMKDKGADGVDLFQQDRVARVVQEGESYLTSMDAAIKRTEDRRLIAQVQDFADVARQLFRTVEEDPRDLTSARKFMGVYLKAARDATIKFADIYNRNQNQTAREDYEGLLEYLGDNFAARISKLLEDNTVDLDIEIEVLRERLARENL</sequence>
<dbReference type="Proteomes" id="UP000070371">
    <property type="component" value="Chromosome"/>
</dbReference>
<protein>
    <recommendedName>
        <fullName evidence="5">5-bromo-4-chloroindolyl phosphate hydrolysis protein</fullName>
    </recommendedName>
</protein>
<organism evidence="3 4">
    <name type="scientific">Falsihalocynthiibacter arcticus</name>
    <dbReference type="NCBI Taxonomy" id="1579316"/>
    <lineage>
        <taxon>Bacteria</taxon>
        <taxon>Pseudomonadati</taxon>
        <taxon>Pseudomonadota</taxon>
        <taxon>Alphaproteobacteria</taxon>
        <taxon>Rhodobacterales</taxon>
        <taxon>Roseobacteraceae</taxon>
        <taxon>Falsihalocynthiibacter</taxon>
    </lineage>
</organism>
<dbReference type="STRING" id="1579316.RC74_02320"/>
<accession>A0A126UXA3</accession>
<keyword evidence="2" id="KW-0812">Transmembrane</keyword>
<name>A0A126UXA3_9RHOB</name>